<comment type="caution">
    <text evidence="2">Lacks conserved residue(s) required for the propagation of feature annotation.</text>
</comment>
<keyword evidence="4" id="KW-0732">Signal</keyword>
<keyword evidence="2" id="KW-0768">Sushi</keyword>
<accession>A0A7J7K7Z4</accession>
<dbReference type="InterPro" id="IPR035976">
    <property type="entry name" value="Sushi/SCR/CCP_sf"/>
</dbReference>
<dbReference type="Proteomes" id="UP000593567">
    <property type="component" value="Unassembled WGS sequence"/>
</dbReference>
<keyword evidence="3" id="KW-1133">Transmembrane helix</keyword>
<evidence type="ECO:0000256" key="2">
    <source>
        <dbReference type="PROSITE-ProRule" id="PRU00302"/>
    </source>
</evidence>
<keyword evidence="7" id="KW-1185">Reference proteome</keyword>
<keyword evidence="1" id="KW-1015">Disulfide bond</keyword>
<proteinExistence type="predicted"/>
<evidence type="ECO:0000313" key="7">
    <source>
        <dbReference type="Proteomes" id="UP000593567"/>
    </source>
</evidence>
<dbReference type="AlphaFoldDB" id="A0A7J7K7Z4"/>
<sequence length="508" mass="56195">MEKAVNLLAVLSSVLIHFTESGNNQRLDTLVSFGQLQELELKSSFSFETIEDIEPDQLQPGGILVATSNTIIKISPNLTTDVIAVANLSTVTDIEQFNNGSDIIVADFAEFCITKVDRKKNTITEFAGICGKPMEPGNTKDSGLNKPEKLLYVAEENAMFYILFSKKILKHNLTNDQITVMYYDKEVFSDAYAAVMDSKNRYLYVSHTGGISKIDTKASVWSLELVAGTNLNSSNFQRSQSKDGPLTTARFGEIPNAMTWLIKDQVLLVSEHGRALRIVNLEDGVVSTICKRQQSEQSGFITGNMAKCQVNAPVSVKAVDGVVYIGDFYGKPAELKGRVLTLHYSQPKCYPPEAKDLKNVLSFTPNKNEYINKDSIKFRCDNGYGVNSSYDTVTCVRALFDNGTVYGVWDKPLPVCEVAINKKRMHKADVTPSNKINIFGLELDPVMVIVSSVVGTVIHIVAVAAFIVYRRRHRKEEQLIPGGGNSSSEMKQPIQMGSLKFKDLLNKA</sequence>
<evidence type="ECO:0000259" key="5">
    <source>
        <dbReference type="PROSITE" id="PS50923"/>
    </source>
</evidence>
<dbReference type="Gene3D" id="2.10.70.10">
    <property type="entry name" value="Complement Module, domain 1"/>
    <property type="match status" value="1"/>
</dbReference>
<organism evidence="6 7">
    <name type="scientific">Bugula neritina</name>
    <name type="common">Brown bryozoan</name>
    <name type="synonym">Sertularia neritina</name>
    <dbReference type="NCBI Taxonomy" id="10212"/>
    <lineage>
        <taxon>Eukaryota</taxon>
        <taxon>Metazoa</taxon>
        <taxon>Spiralia</taxon>
        <taxon>Lophotrochozoa</taxon>
        <taxon>Bryozoa</taxon>
        <taxon>Gymnolaemata</taxon>
        <taxon>Cheilostomatida</taxon>
        <taxon>Flustrina</taxon>
        <taxon>Buguloidea</taxon>
        <taxon>Bugulidae</taxon>
        <taxon>Bugula</taxon>
    </lineage>
</organism>
<dbReference type="CDD" id="cd12087">
    <property type="entry name" value="TM_EGFR-like"/>
    <property type="match status" value="1"/>
</dbReference>
<dbReference type="PROSITE" id="PS50923">
    <property type="entry name" value="SUSHI"/>
    <property type="match status" value="1"/>
</dbReference>
<feature type="chain" id="PRO_5029630196" description="Sushi domain-containing protein" evidence="4">
    <location>
        <begin position="22"/>
        <end position="508"/>
    </location>
</feature>
<dbReference type="SMART" id="SM00032">
    <property type="entry name" value="CCP"/>
    <property type="match status" value="1"/>
</dbReference>
<comment type="caution">
    <text evidence="6">The sequence shown here is derived from an EMBL/GenBank/DDBJ whole genome shotgun (WGS) entry which is preliminary data.</text>
</comment>
<dbReference type="SUPFAM" id="SSF63825">
    <property type="entry name" value="YWTD domain"/>
    <property type="match status" value="1"/>
</dbReference>
<gene>
    <name evidence="6" type="ORF">EB796_006933</name>
</gene>
<feature type="domain" description="Sushi" evidence="5">
    <location>
        <begin position="347"/>
        <end position="418"/>
    </location>
</feature>
<feature type="transmembrane region" description="Helical" evidence="3">
    <location>
        <begin position="446"/>
        <end position="469"/>
    </location>
</feature>
<keyword evidence="3" id="KW-0472">Membrane</keyword>
<dbReference type="SUPFAM" id="SSF57535">
    <property type="entry name" value="Complement control module/SCR domain"/>
    <property type="match status" value="1"/>
</dbReference>
<evidence type="ECO:0000313" key="6">
    <source>
        <dbReference type="EMBL" id="KAF6034760.1"/>
    </source>
</evidence>
<keyword evidence="3" id="KW-0812">Transmembrane</keyword>
<dbReference type="EMBL" id="VXIV02001000">
    <property type="protein sequence ID" value="KAF6034760.1"/>
    <property type="molecule type" value="Genomic_DNA"/>
</dbReference>
<dbReference type="CDD" id="cd00033">
    <property type="entry name" value="CCP"/>
    <property type="match status" value="1"/>
</dbReference>
<dbReference type="InterPro" id="IPR000436">
    <property type="entry name" value="Sushi_SCR_CCP_dom"/>
</dbReference>
<name>A0A7J7K7Z4_BUGNE</name>
<dbReference type="InterPro" id="IPR011042">
    <property type="entry name" value="6-blade_b-propeller_TolB-like"/>
</dbReference>
<protein>
    <recommendedName>
        <fullName evidence="5">Sushi domain-containing protein</fullName>
    </recommendedName>
</protein>
<evidence type="ECO:0000256" key="3">
    <source>
        <dbReference type="SAM" id="Phobius"/>
    </source>
</evidence>
<feature type="signal peptide" evidence="4">
    <location>
        <begin position="1"/>
        <end position="21"/>
    </location>
</feature>
<evidence type="ECO:0000256" key="1">
    <source>
        <dbReference type="ARBA" id="ARBA00023157"/>
    </source>
</evidence>
<reference evidence="6" key="1">
    <citation type="submission" date="2020-06" db="EMBL/GenBank/DDBJ databases">
        <title>Draft genome of Bugula neritina, a colonial animal packing powerful symbionts and potential medicines.</title>
        <authorList>
            <person name="Rayko M."/>
        </authorList>
    </citation>
    <scope>NUCLEOTIDE SEQUENCE [LARGE SCALE GENOMIC DNA]</scope>
    <source>
        <strain evidence="6">Kwan_BN1</strain>
    </source>
</reference>
<dbReference type="Pfam" id="PF00084">
    <property type="entry name" value="Sushi"/>
    <property type="match status" value="1"/>
</dbReference>
<evidence type="ECO:0000256" key="4">
    <source>
        <dbReference type="SAM" id="SignalP"/>
    </source>
</evidence>
<dbReference type="Gene3D" id="2.120.10.30">
    <property type="entry name" value="TolB, C-terminal domain"/>
    <property type="match status" value="1"/>
</dbReference>